<feature type="region of interest" description="Disordered" evidence="1">
    <location>
        <begin position="29"/>
        <end position="74"/>
    </location>
</feature>
<dbReference type="AlphaFoldDB" id="A0A1Y6CMB6"/>
<protein>
    <submittedName>
        <fullName evidence="2">Uncharacterized protein</fullName>
    </submittedName>
</protein>
<accession>A0A1Y6CMB6</accession>
<evidence type="ECO:0000313" key="3">
    <source>
        <dbReference type="Proteomes" id="UP000192907"/>
    </source>
</evidence>
<dbReference type="Proteomes" id="UP000192907">
    <property type="component" value="Unassembled WGS sequence"/>
</dbReference>
<reference evidence="3" key="1">
    <citation type="submission" date="2017-04" db="EMBL/GenBank/DDBJ databases">
        <authorList>
            <person name="Varghese N."/>
            <person name="Submissions S."/>
        </authorList>
    </citation>
    <scope>NUCLEOTIDE SEQUENCE [LARGE SCALE GENOMIC DNA]</scope>
    <source>
        <strain evidence="3">RKEM611</strain>
    </source>
</reference>
<dbReference type="RefSeq" id="WP_132324646.1">
    <property type="nucleotide sequence ID" value="NZ_FWZT01000028.1"/>
</dbReference>
<name>A0A1Y6CMB6_9BACT</name>
<proteinExistence type="predicted"/>
<organism evidence="2 3">
    <name type="scientific">Pseudobacteriovorax antillogorgiicola</name>
    <dbReference type="NCBI Taxonomy" id="1513793"/>
    <lineage>
        <taxon>Bacteria</taxon>
        <taxon>Pseudomonadati</taxon>
        <taxon>Bdellovibrionota</taxon>
        <taxon>Oligoflexia</taxon>
        <taxon>Oligoflexales</taxon>
        <taxon>Pseudobacteriovoracaceae</taxon>
        <taxon>Pseudobacteriovorax</taxon>
    </lineage>
</organism>
<feature type="compositionally biased region" description="Acidic residues" evidence="1">
    <location>
        <begin position="58"/>
        <end position="70"/>
    </location>
</feature>
<dbReference type="PROSITE" id="PS51257">
    <property type="entry name" value="PROKAR_LIPOPROTEIN"/>
    <property type="match status" value="1"/>
</dbReference>
<feature type="compositionally biased region" description="Polar residues" evidence="1">
    <location>
        <begin position="31"/>
        <end position="52"/>
    </location>
</feature>
<evidence type="ECO:0000313" key="2">
    <source>
        <dbReference type="EMBL" id="SMF74656.1"/>
    </source>
</evidence>
<keyword evidence="3" id="KW-1185">Reference proteome</keyword>
<dbReference type="EMBL" id="FWZT01000028">
    <property type="protein sequence ID" value="SMF74656.1"/>
    <property type="molecule type" value="Genomic_DNA"/>
</dbReference>
<sequence>MRLSTVSLVAILMAMFGCETQSFEYEMKPGTATSGDATPAQDSSDNTQSADNTADETPVADEAEEEEAVEETPVVEAPTPLTNADLLAMDTVVVTAFVAADDSVVFKSDVGATKVTAAGDISNAAVINAIGDMDQNNLLQIKAGQKLVFCNHASSDANARLRIHAQGGVFDHWGGAQQLDAGQCSFNLGYPEVIGAAAVGRAPGDLYNHNGNENGSTVFVEYIQ</sequence>
<gene>
    <name evidence="2" type="ORF">SAMN06296036_12860</name>
</gene>
<evidence type="ECO:0000256" key="1">
    <source>
        <dbReference type="SAM" id="MobiDB-lite"/>
    </source>
</evidence>